<sequence length="99" mass="11340">MDNQTEKDMTAMNVFRQHPNFFLHLFSLSLPIISVGLPCASLNKGVSKREAPRNDPMYQEIRKSGGGRFFTAQYRCAAKAKPQIKLYPNTYAINFLLRE</sequence>
<keyword evidence="1" id="KW-1133">Transmembrane helix</keyword>
<evidence type="ECO:0000256" key="1">
    <source>
        <dbReference type="SAM" id="Phobius"/>
    </source>
</evidence>
<evidence type="ECO:0000313" key="2">
    <source>
        <dbReference type="EMBL" id="PIT93888.1"/>
    </source>
</evidence>
<name>A0A2M6WM55_9BACT</name>
<accession>A0A2M6WM55</accession>
<proteinExistence type="predicted"/>
<organism evidence="2 3">
    <name type="scientific">Candidatus Falkowbacteria bacterium CG10_big_fil_rev_8_21_14_0_10_43_11</name>
    <dbReference type="NCBI Taxonomy" id="1974568"/>
    <lineage>
        <taxon>Bacteria</taxon>
        <taxon>Candidatus Falkowiibacteriota</taxon>
    </lineage>
</organism>
<reference evidence="3" key="1">
    <citation type="submission" date="2017-09" db="EMBL/GenBank/DDBJ databases">
        <title>Depth-based differentiation of microbial function through sediment-hosted aquifers and enrichment of novel symbionts in the deep terrestrial subsurface.</title>
        <authorList>
            <person name="Probst A.J."/>
            <person name="Ladd B."/>
            <person name="Jarett J.K."/>
            <person name="Geller-Mcgrath D.E."/>
            <person name="Sieber C.M.K."/>
            <person name="Emerson J.B."/>
            <person name="Anantharaman K."/>
            <person name="Thomas B.C."/>
            <person name="Malmstrom R."/>
            <person name="Stieglmeier M."/>
            <person name="Klingl A."/>
            <person name="Woyke T."/>
            <person name="Ryan C.M."/>
            <person name="Banfield J.F."/>
        </authorList>
    </citation>
    <scope>NUCLEOTIDE SEQUENCE [LARGE SCALE GENOMIC DNA]</scope>
</reference>
<comment type="caution">
    <text evidence="2">The sequence shown here is derived from an EMBL/GenBank/DDBJ whole genome shotgun (WGS) entry which is preliminary data.</text>
</comment>
<keyword evidence="1" id="KW-0812">Transmembrane</keyword>
<keyword evidence="1" id="KW-0472">Membrane</keyword>
<feature type="transmembrane region" description="Helical" evidence="1">
    <location>
        <begin position="21"/>
        <end position="43"/>
    </location>
</feature>
<dbReference type="AlphaFoldDB" id="A0A2M6WM55"/>
<dbReference type="EMBL" id="PFAS01000030">
    <property type="protein sequence ID" value="PIT93888.1"/>
    <property type="molecule type" value="Genomic_DNA"/>
</dbReference>
<protein>
    <submittedName>
        <fullName evidence="2">Uncharacterized protein</fullName>
    </submittedName>
</protein>
<gene>
    <name evidence="2" type="ORF">COU00_01880</name>
</gene>
<evidence type="ECO:0000313" key="3">
    <source>
        <dbReference type="Proteomes" id="UP000229335"/>
    </source>
</evidence>
<dbReference type="Proteomes" id="UP000229335">
    <property type="component" value="Unassembled WGS sequence"/>
</dbReference>